<keyword evidence="5" id="KW-0964">Secreted</keyword>
<gene>
    <name evidence="17" type="ORF">VFPPC_12359</name>
</gene>
<reference evidence="17 18" key="1">
    <citation type="journal article" date="2016" name="PLoS Pathog.">
        <title>Biosynthesis of antibiotic leucinostatins in bio-control fungus Purpureocillium lilacinum and their inhibition on phytophthora revealed by genome mining.</title>
        <authorList>
            <person name="Wang G."/>
            <person name="Liu Z."/>
            <person name="Lin R."/>
            <person name="Li E."/>
            <person name="Mao Z."/>
            <person name="Ling J."/>
            <person name="Yang Y."/>
            <person name="Yin W.B."/>
            <person name="Xie B."/>
        </authorList>
    </citation>
    <scope>NUCLEOTIDE SEQUENCE [LARGE SCALE GENOMIC DNA]</scope>
    <source>
        <strain evidence="17">170</strain>
    </source>
</reference>
<evidence type="ECO:0000259" key="16">
    <source>
        <dbReference type="SMART" id="SM00747"/>
    </source>
</evidence>
<evidence type="ECO:0000256" key="5">
    <source>
        <dbReference type="ARBA" id="ARBA00022525"/>
    </source>
</evidence>
<evidence type="ECO:0000256" key="14">
    <source>
        <dbReference type="SAM" id="Phobius"/>
    </source>
</evidence>
<keyword evidence="6" id="KW-0336">GPI-anchor</keyword>
<dbReference type="Pfam" id="PF05730">
    <property type="entry name" value="CFEM"/>
    <property type="match status" value="1"/>
</dbReference>
<evidence type="ECO:0000256" key="8">
    <source>
        <dbReference type="ARBA" id="ARBA00022729"/>
    </source>
</evidence>
<keyword evidence="6" id="KW-0325">Glycoprotein</keyword>
<evidence type="ECO:0000256" key="2">
    <source>
        <dbReference type="ARBA" id="ARBA00004589"/>
    </source>
</evidence>
<evidence type="ECO:0000313" key="18">
    <source>
        <dbReference type="Proteomes" id="UP000078397"/>
    </source>
</evidence>
<dbReference type="GO" id="GO:0005576">
    <property type="term" value="C:extracellular region"/>
    <property type="evidence" value="ECO:0007669"/>
    <property type="project" value="UniProtKB-SubCell"/>
</dbReference>
<comment type="similarity">
    <text evidence="13">Belongs to the SAT4 family.</text>
</comment>
<dbReference type="InterPro" id="IPR008427">
    <property type="entry name" value="Extracellular_membr_CFEM_dom"/>
</dbReference>
<evidence type="ECO:0000256" key="10">
    <source>
        <dbReference type="ARBA" id="ARBA00023136"/>
    </source>
</evidence>
<keyword evidence="18" id="KW-1185">Reference proteome</keyword>
<dbReference type="EMBL" id="LSBJ02000005">
    <property type="protein sequence ID" value="OAQ57563.2"/>
    <property type="molecule type" value="Genomic_DNA"/>
</dbReference>
<dbReference type="InterPro" id="IPR049326">
    <property type="entry name" value="Rhodopsin_dom_fungi"/>
</dbReference>
<dbReference type="RefSeq" id="XP_022283887.1">
    <property type="nucleotide sequence ID" value="XM_022428824.1"/>
</dbReference>
<dbReference type="KEGG" id="pchm:VFPPC_12359"/>
<dbReference type="GeneID" id="28854263"/>
<evidence type="ECO:0000256" key="6">
    <source>
        <dbReference type="ARBA" id="ARBA00022622"/>
    </source>
</evidence>
<proteinExistence type="inferred from homology"/>
<protein>
    <submittedName>
        <fullName evidence="17">CFEM domain-containing protein</fullName>
    </submittedName>
</protein>
<evidence type="ECO:0000256" key="4">
    <source>
        <dbReference type="ARBA" id="ARBA00010031"/>
    </source>
</evidence>
<comment type="similarity">
    <text evidence="4">Belongs to the RBT5 family.</text>
</comment>
<keyword evidence="8 15" id="KW-0732">Signal</keyword>
<organism evidence="17 18">
    <name type="scientific">Pochonia chlamydosporia 170</name>
    <dbReference type="NCBI Taxonomy" id="1380566"/>
    <lineage>
        <taxon>Eukaryota</taxon>
        <taxon>Fungi</taxon>
        <taxon>Dikarya</taxon>
        <taxon>Ascomycota</taxon>
        <taxon>Pezizomycotina</taxon>
        <taxon>Sordariomycetes</taxon>
        <taxon>Hypocreomycetidae</taxon>
        <taxon>Hypocreales</taxon>
        <taxon>Clavicipitaceae</taxon>
        <taxon>Pochonia</taxon>
    </lineage>
</organism>
<accession>A0A179EXI5</accession>
<evidence type="ECO:0000256" key="7">
    <source>
        <dbReference type="ARBA" id="ARBA00022692"/>
    </source>
</evidence>
<feature type="transmembrane region" description="Helical" evidence="14">
    <location>
        <begin position="187"/>
        <end position="208"/>
    </location>
</feature>
<feature type="transmembrane region" description="Helical" evidence="14">
    <location>
        <begin position="97"/>
        <end position="117"/>
    </location>
</feature>
<keyword evidence="12" id="KW-0449">Lipoprotein</keyword>
<evidence type="ECO:0000256" key="11">
    <source>
        <dbReference type="ARBA" id="ARBA00023157"/>
    </source>
</evidence>
<comment type="caution">
    <text evidence="17">The sequence shown here is derived from an EMBL/GenBank/DDBJ whole genome shotgun (WGS) entry which is preliminary data.</text>
</comment>
<evidence type="ECO:0000256" key="9">
    <source>
        <dbReference type="ARBA" id="ARBA00022989"/>
    </source>
</evidence>
<dbReference type="AlphaFoldDB" id="A0A179EXI5"/>
<keyword evidence="10 14" id="KW-0472">Membrane</keyword>
<dbReference type="GO" id="GO:0098552">
    <property type="term" value="C:side of membrane"/>
    <property type="evidence" value="ECO:0007669"/>
    <property type="project" value="UniProtKB-KW"/>
</dbReference>
<keyword evidence="11" id="KW-1015">Disulfide bond</keyword>
<dbReference type="PANTHER" id="PTHR33048:SF143">
    <property type="entry name" value="EXTRACELLULAR MEMBRANE PROTEIN CFEM DOMAIN-CONTAINING PROTEIN-RELATED"/>
    <property type="match status" value="1"/>
</dbReference>
<dbReference type="PANTHER" id="PTHR33048">
    <property type="entry name" value="PTH11-LIKE INTEGRAL MEMBRANE PROTEIN (AFU_ORTHOLOGUE AFUA_5G11245)"/>
    <property type="match status" value="1"/>
</dbReference>
<dbReference type="STRING" id="1380566.A0A179EXI5"/>
<keyword evidence="7 14" id="KW-0812">Transmembrane</keyword>
<evidence type="ECO:0000313" key="17">
    <source>
        <dbReference type="EMBL" id="OAQ57563.2"/>
    </source>
</evidence>
<evidence type="ECO:0000256" key="12">
    <source>
        <dbReference type="ARBA" id="ARBA00023288"/>
    </source>
</evidence>
<dbReference type="InterPro" id="IPR052337">
    <property type="entry name" value="SAT4-like"/>
</dbReference>
<evidence type="ECO:0000256" key="13">
    <source>
        <dbReference type="ARBA" id="ARBA00038359"/>
    </source>
</evidence>
<dbReference type="SMART" id="SM00747">
    <property type="entry name" value="CFEM"/>
    <property type="match status" value="1"/>
</dbReference>
<comment type="subcellular location">
    <subcellularLocation>
        <location evidence="2">Membrane</location>
        <topology evidence="2">Lipid-anchor</topology>
        <topology evidence="2">GPI-anchor</topology>
    </subcellularLocation>
    <subcellularLocation>
        <location evidence="1">Membrane</location>
        <topology evidence="1">Multi-pass membrane protein</topology>
    </subcellularLocation>
    <subcellularLocation>
        <location evidence="3">Secreted</location>
    </subcellularLocation>
</comment>
<name>A0A179EXI5_METCM</name>
<feature type="chain" id="PRO_5012791516" evidence="15">
    <location>
        <begin position="20"/>
        <end position="360"/>
    </location>
</feature>
<dbReference type="Proteomes" id="UP000078397">
    <property type="component" value="Unassembled WGS sequence"/>
</dbReference>
<evidence type="ECO:0000256" key="15">
    <source>
        <dbReference type="SAM" id="SignalP"/>
    </source>
</evidence>
<feature type="domain" description="CFEM" evidence="16">
    <location>
        <begin position="23"/>
        <end position="83"/>
    </location>
</feature>
<dbReference type="OrthoDB" id="2496787at2759"/>
<sequence>MMAIMYFFAAIAQLTPALAQGLRATDLPACAELRLADALVTSNCSINSVGCLCVDAALHAGVITCARHKCKPKDTLVTVNLTSIAYDAPIQDESPKVVQLSIAFACVTSVIVCLRLFQRVWLGKGLYLDDYTIMVSFVSSCTTFIASYPTNKRGYCKIFKIASTVLLAINCRCRTYRIPSYQIMRRLIVATMAVTVSFLIVFSIIAIFQCKPIAYYWTGWDGETKGYCLNVNALPWVSAAASILLDLWMLGLPLSQLKQLPLHWTKKIRATWDNVPITYWSAVELNVSIWCACMPSMRLLLNHLFSSTRDRLHNSAISLSRHRRAIEPSNPDPSLAIIHLRGFQIEYSNKCEASTRELPA</sequence>
<evidence type="ECO:0000256" key="3">
    <source>
        <dbReference type="ARBA" id="ARBA00004613"/>
    </source>
</evidence>
<keyword evidence="9 14" id="KW-1133">Transmembrane helix</keyword>
<dbReference type="Pfam" id="PF20684">
    <property type="entry name" value="Fung_rhodopsin"/>
    <property type="match status" value="2"/>
</dbReference>
<feature type="signal peptide" evidence="15">
    <location>
        <begin position="1"/>
        <end position="19"/>
    </location>
</feature>
<evidence type="ECO:0000256" key="1">
    <source>
        <dbReference type="ARBA" id="ARBA00004141"/>
    </source>
</evidence>